<dbReference type="PANTHER" id="PTHR34065">
    <property type="entry name" value="CELL DIVISION CONTROL PROTEIN 14"/>
    <property type="match status" value="1"/>
</dbReference>
<dbReference type="VEuPathDB" id="FungiDB:MGL_0484"/>
<dbReference type="OrthoDB" id="5357220at2759"/>
<dbReference type="KEGG" id="mgl:MGL_0484"/>
<accession>A8PTV4</accession>
<dbReference type="RefSeq" id="XP_001732709.1">
    <property type="nucleotide sequence ID" value="XM_001732657.1"/>
</dbReference>
<evidence type="ECO:0000256" key="1">
    <source>
        <dbReference type="SAM" id="MobiDB-lite"/>
    </source>
</evidence>
<gene>
    <name evidence="2" type="ORF">MGL_0484</name>
</gene>
<reference evidence="2 3" key="1">
    <citation type="journal article" date="2007" name="Proc. Natl. Acad. Sci. U.S.A.">
        <title>Dandruff-associated Malassezia genomes reveal convergent and divergent virulence traits shared with plant and human fungal pathogens.</title>
        <authorList>
            <person name="Xu J."/>
            <person name="Saunders C.W."/>
            <person name="Hu P."/>
            <person name="Grant R.A."/>
            <person name="Boekhout T."/>
            <person name="Kuramae E.E."/>
            <person name="Kronstad J.W."/>
            <person name="Deangelis Y.M."/>
            <person name="Reeder N.L."/>
            <person name="Johnstone K.R."/>
            <person name="Leland M."/>
            <person name="Fieno A.M."/>
            <person name="Begley W.M."/>
            <person name="Sun Y."/>
            <person name="Lacey M.P."/>
            <person name="Chaudhary T."/>
            <person name="Keough T."/>
            <person name="Chu L."/>
            <person name="Sears R."/>
            <person name="Yuan B."/>
            <person name="Dawson T.L.Jr."/>
        </authorList>
    </citation>
    <scope>NUCLEOTIDE SEQUENCE [LARGE SCALE GENOMIC DNA]</scope>
    <source>
        <strain evidence="3">ATCC MYA-4612 / CBS 7966</strain>
    </source>
</reference>
<dbReference type="Proteomes" id="UP000008837">
    <property type="component" value="Unassembled WGS sequence"/>
</dbReference>
<comment type="caution">
    <text evidence="2">The sequence shown here is derived from an EMBL/GenBank/DDBJ whole genome shotgun (WGS) entry which is preliminary data.</text>
</comment>
<evidence type="ECO:0000313" key="3">
    <source>
        <dbReference type="Proteomes" id="UP000008837"/>
    </source>
</evidence>
<feature type="compositionally biased region" description="Basic and acidic residues" evidence="1">
    <location>
        <begin position="334"/>
        <end position="343"/>
    </location>
</feature>
<keyword evidence="3" id="KW-1185">Reference proteome</keyword>
<name>A8PTV4_MALGO</name>
<dbReference type="STRING" id="425265.A8PTV4"/>
<dbReference type="InterPro" id="IPR012535">
    <property type="entry name" value="Cell_div_Cdc14"/>
</dbReference>
<proteinExistence type="predicted"/>
<organism evidence="2 3">
    <name type="scientific">Malassezia globosa (strain ATCC MYA-4612 / CBS 7966)</name>
    <name type="common">Dandruff-associated fungus</name>
    <dbReference type="NCBI Taxonomy" id="425265"/>
    <lineage>
        <taxon>Eukaryota</taxon>
        <taxon>Fungi</taxon>
        <taxon>Dikarya</taxon>
        <taxon>Basidiomycota</taxon>
        <taxon>Ustilaginomycotina</taxon>
        <taxon>Malasseziomycetes</taxon>
        <taxon>Malasseziales</taxon>
        <taxon>Malasseziaceae</taxon>
        <taxon>Malassezia</taxon>
    </lineage>
</organism>
<dbReference type="InParanoid" id="A8PTV4"/>
<protein>
    <submittedName>
        <fullName evidence="2">Uncharacterized protein</fullName>
    </submittedName>
</protein>
<feature type="region of interest" description="Disordered" evidence="1">
    <location>
        <begin position="236"/>
        <end position="343"/>
    </location>
</feature>
<dbReference type="Pfam" id="PF08045">
    <property type="entry name" value="CDC14"/>
    <property type="match status" value="1"/>
</dbReference>
<dbReference type="AlphaFoldDB" id="A8PTV4"/>
<dbReference type="PANTHER" id="PTHR34065:SF1">
    <property type="entry name" value="CELL DIVISION CONTROL PROTEIN 14"/>
    <property type="match status" value="1"/>
</dbReference>
<dbReference type="EMBL" id="AAYY01000001">
    <property type="protein sequence ID" value="EDP45495.1"/>
    <property type="molecule type" value="Genomic_DNA"/>
</dbReference>
<dbReference type="GeneID" id="5857015"/>
<sequence length="343" mass="37992">MQECALLTACQFHMPDATSDERMYALVQLEHAVSQRVLHELPKVRQQAKENGTRRAMFFIQVERCCDWAVYHHGVRTCLAEHLLSLLGRLHILLKLSPTASDDGNSLASEMGCALSILQGVCLTNETSRQLCSSKSSLALFLGIVKAEYSQSNDSSCALGLLIPHTLDTLMCILVDAPTDVRRAFEHAHGLSIVRRVMNARPSPSADAANMDTTGAKCIEFLLFYLQAKEFEQQASQQLSGSTAQSVFRPPETPKPKRGHARSRSAITATPFYTPLATPRSRQQRVLSYGSPTKHVAQGKLAMPPEANPFLHAQSRVRERESSDMLQTPRASTRHLDRETSNP</sequence>
<dbReference type="OMA" id="NTTHEDT"/>
<feature type="compositionally biased region" description="Polar residues" evidence="1">
    <location>
        <begin position="236"/>
        <end position="246"/>
    </location>
</feature>
<evidence type="ECO:0000313" key="2">
    <source>
        <dbReference type="EMBL" id="EDP45495.1"/>
    </source>
</evidence>